<evidence type="ECO:0000256" key="7">
    <source>
        <dbReference type="ARBA" id="ARBA00023000"/>
    </source>
</evidence>
<dbReference type="NCBIfam" id="TIGR02506">
    <property type="entry name" value="NrdE_NrdA"/>
    <property type="match status" value="1"/>
</dbReference>
<dbReference type="InterPro" id="IPR039718">
    <property type="entry name" value="Rrm1"/>
</dbReference>
<evidence type="ECO:0000256" key="8">
    <source>
        <dbReference type="ARBA" id="ARBA00023002"/>
    </source>
</evidence>
<sequence>MSDDEMNVVKRNGDRETVSFDKILRRIKRIGKEIDIKLNFTSLAMKVIDQLYDGISTTKIDELTAEQCASMASIHPDYNVLAGRIVISNHMKNTGNSFVDTMMELYEFKDKQGHKSPLVSDDLYDFLLDFGDKVEEMISFDRDYLIDYFGFKTLERSYLMKINGKTVERPQHMWMRVAIGIHGHGKATYDQDLVLIKETYDLMSQKYFTHATPTLFNCGTPRPQLSSCFLIAMEEDSIEGIYNTLKDCALISKMAGGIGLHIHNVRATGSHIRGTNGTSNGIVPMLRVFNNTAKYVDQCIIPTTIIYTTDGPKQIQNCTVGQTAIFNMNGKSEIIKDVLEHHYEGELLEIETMHSFFPLNITPMHPLYVLKGQEKGLNYNVIRNRLDKKIIDFEWCDAGELTTKDMVVYPIPNHFIDKKEITENDCYMYGIILGDGCMNNKDGNGYVSMHTINKKHIRDFIEKYFQEKIVDYKIIVDGNTTRLRWNRAVHLPFRYNDFYDETKEKRIHGKWLNLPTNKIKYILKGLIHTDGCIDKEIVFDNTSLDLIQSLKFICLKMGILTSGYIRDRVGESHETEKGIIENKKISYCLRIPKTKEICDLFGIEYSEKQFFKFFKYNNYLLSRVKSIKTMNYNGILYDLQMNDQHDYLLETGLAHNGGGKRNGSFAIYLEPWHADIEMFLQMRKNHGDEELKARDLFYALWIPDLFMERVKANSTWTLMCPDECPGLADVYGDAFVELYETYEKTGKGRVTVQARELWFKIMDAQMETGTPYLCYKDAANKKSNQKNLGTIKSSNLCSEIIQYSDHKETAVCNLASIGLPTFIDTITQTFNYEKLHEVAKVVTRNLNRVIDVNYYPTEKTKRSNMRHRPVGIGVQGLADVFMILGLPFYSDEAKLINKHIFETIYHAALEQSCELAVEEGAYDTFVGSPASEGDLQFDLWNVEVDQTRYDWYRLKEKIQKFGLRNSLLLAPMPTASTSQILGFNECIEPITSNIYSRRTNAGEFVLANKYMMNDLIKLDLWNERIKNHIIANNGSIQTLEMVPQEIRDKYKTVWEIPMRNLIDMAADRGAFICQSQSLNLWLEDPTYANLTSMHFYAWQKGLKTGIYYLRRRARHQAQQFTIEPEKTQHSVGSEEEYVCEMCSS</sequence>
<evidence type="ECO:0000256" key="1">
    <source>
        <dbReference type="ARBA" id="ARBA00010406"/>
    </source>
</evidence>
<dbReference type="InterPro" id="IPR006141">
    <property type="entry name" value="Intein_N"/>
</dbReference>
<dbReference type="InterPro" id="IPR013346">
    <property type="entry name" value="NrdE_NrdA_C"/>
</dbReference>
<keyword evidence="5" id="KW-0068">Autocatalytic cleavage</keyword>
<dbReference type="PRINTS" id="PR01183">
    <property type="entry name" value="RIBORDTASEM1"/>
</dbReference>
<dbReference type="GO" id="GO:0004519">
    <property type="term" value="F:endonuclease activity"/>
    <property type="evidence" value="ECO:0007669"/>
    <property type="project" value="InterPro"/>
</dbReference>
<dbReference type="Pfam" id="PF02867">
    <property type="entry name" value="Ribonuc_red_lgC"/>
    <property type="match status" value="2"/>
</dbReference>
<dbReference type="InterPro" id="IPR036844">
    <property type="entry name" value="Hint_dom_sf"/>
</dbReference>
<dbReference type="Pfam" id="PF00317">
    <property type="entry name" value="Ribonuc_red_lgN"/>
    <property type="match status" value="1"/>
</dbReference>
<dbReference type="InterPro" id="IPR005144">
    <property type="entry name" value="ATP-cone_dom"/>
</dbReference>
<feature type="domain" description="DOD-type homing endonuclease" evidence="10">
    <location>
        <begin position="428"/>
        <end position="559"/>
    </location>
</feature>
<dbReference type="GO" id="GO:0004748">
    <property type="term" value="F:ribonucleoside-diphosphate reductase activity, thioredoxin disulfide as acceptor"/>
    <property type="evidence" value="ECO:0007669"/>
    <property type="project" value="UniProtKB-EC"/>
</dbReference>
<evidence type="ECO:0000313" key="12">
    <source>
        <dbReference type="EMBL" id="QHT85588.1"/>
    </source>
</evidence>
<evidence type="ECO:0000256" key="9">
    <source>
        <dbReference type="ARBA" id="ARBA00023116"/>
    </source>
</evidence>
<keyword evidence="7" id="KW-0651">Protein splicing</keyword>
<dbReference type="GO" id="GO:0009263">
    <property type="term" value="P:deoxyribonucleotide biosynthetic process"/>
    <property type="evidence" value="ECO:0007669"/>
    <property type="project" value="UniProtKB-KW"/>
</dbReference>
<dbReference type="PANTHER" id="PTHR11573">
    <property type="entry name" value="RIBONUCLEOSIDE-DIPHOSPHATE REDUCTASE LARGE CHAIN"/>
    <property type="match status" value="1"/>
</dbReference>
<dbReference type="InterPro" id="IPR006142">
    <property type="entry name" value="INTEIN"/>
</dbReference>
<dbReference type="InterPro" id="IPR027434">
    <property type="entry name" value="Homing_endonucl"/>
</dbReference>
<dbReference type="Gene3D" id="3.10.28.10">
    <property type="entry name" value="Homing endonucleases"/>
    <property type="match status" value="1"/>
</dbReference>
<evidence type="ECO:0000256" key="5">
    <source>
        <dbReference type="ARBA" id="ARBA00022813"/>
    </source>
</evidence>
<keyword evidence="8" id="KW-0560">Oxidoreductase</keyword>
<dbReference type="AlphaFoldDB" id="A0A6C0HXT0"/>
<dbReference type="UniPathway" id="UPA00326"/>
<dbReference type="PROSITE" id="PS00089">
    <property type="entry name" value="RIBORED_LARGE"/>
    <property type="match status" value="1"/>
</dbReference>
<dbReference type="PROSITE" id="PS50817">
    <property type="entry name" value="INTEIN_N_TER"/>
    <property type="match status" value="1"/>
</dbReference>
<dbReference type="Pfam" id="PF03477">
    <property type="entry name" value="ATP-cone"/>
    <property type="match status" value="1"/>
</dbReference>
<proteinExistence type="inferred from homology"/>
<dbReference type="EC" id="1.17.4.1" evidence="2"/>
<keyword evidence="4" id="KW-0547">Nucleotide-binding</keyword>
<evidence type="ECO:0000256" key="4">
    <source>
        <dbReference type="ARBA" id="ARBA00022741"/>
    </source>
</evidence>
<dbReference type="PROSITE" id="PS50819">
    <property type="entry name" value="INTEIN_ENDONUCLEASE"/>
    <property type="match status" value="1"/>
</dbReference>
<dbReference type="InterPro" id="IPR013509">
    <property type="entry name" value="RNR_lsu_N"/>
</dbReference>
<dbReference type="PANTHER" id="PTHR11573:SF6">
    <property type="entry name" value="RIBONUCLEOSIDE-DIPHOSPHATE REDUCTASE LARGE SUBUNIT"/>
    <property type="match status" value="1"/>
</dbReference>
<accession>A0A6C0HXT0</accession>
<dbReference type="GO" id="GO:0016539">
    <property type="term" value="P:intein-mediated protein splicing"/>
    <property type="evidence" value="ECO:0007669"/>
    <property type="project" value="InterPro"/>
</dbReference>
<organism evidence="12">
    <name type="scientific">viral metagenome</name>
    <dbReference type="NCBI Taxonomy" id="1070528"/>
    <lineage>
        <taxon>unclassified sequences</taxon>
        <taxon>metagenomes</taxon>
        <taxon>organismal metagenomes</taxon>
    </lineage>
</organism>
<name>A0A6C0HXT0_9ZZZZ</name>
<dbReference type="InterPro" id="IPR008926">
    <property type="entry name" value="RNR_R1-su_N"/>
</dbReference>
<evidence type="ECO:0000256" key="2">
    <source>
        <dbReference type="ARBA" id="ARBA00012274"/>
    </source>
</evidence>
<evidence type="ECO:0000256" key="3">
    <source>
        <dbReference type="ARBA" id="ARBA00022533"/>
    </source>
</evidence>
<dbReference type="InterPro" id="IPR004042">
    <property type="entry name" value="Intein_endonuc_central"/>
</dbReference>
<protein>
    <recommendedName>
        <fullName evidence="2">ribonucleoside-diphosphate reductase</fullName>
        <ecNumber evidence="2">1.17.4.1</ecNumber>
    </recommendedName>
</protein>
<dbReference type="SUPFAM" id="SSF55608">
    <property type="entry name" value="Homing endonucleases"/>
    <property type="match status" value="1"/>
</dbReference>
<dbReference type="SUPFAM" id="SSF48168">
    <property type="entry name" value="R1 subunit of ribonucleotide reductase, N-terminal domain"/>
    <property type="match status" value="1"/>
</dbReference>
<dbReference type="PROSITE" id="PS51161">
    <property type="entry name" value="ATP_CONE"/>
    <property type="match status" value="1"/>
</dbReference>
<keyword evidence="9" id="KW-0215">Deoxyribonucleotide synthesis</keyword>
<evidence type="ECO:0000256" key="6">
    <source>
        <dbReference type="ARBA" id="ARBA00022840"/>
    </source>
</evidence>
<dbReference type="EMBL" id="MN740043">
    <property type="protein sequence ID" value="QHT85588.1"/>
    <property type="molecule type" value="Genomic_DNA"/>
</dbReference>
<reference evidence="12" key="1">
    <citation type="journal article" date="2020" name="Nature">
        <title>Giant virus diversity and host interactions through global metagenomics.</title>
        <authorList>
            <person name="Schulz F."/>
            <person name="Roux S."/>
            <person name="Paez-Espino D."/>
            <person name="Jungbluth S."/>
            <person name="Walsh D.A."/>
            <person name="Denef V.J."/>
            <person name="McMahon K.D."/>
            <person name="Konstantinidis K.T."/>
            <person name="Eloe-Fadrosh E.A."/>
            <person name="Kyrpides N.C."/>
            <person name="Woyke T."/>
        </authorList>
    </citation>
    <scope>NUCLEOTIDE SEQUENCE</scope>
    <source>
        <strain evidence="12">GVMAG-M-3300023184-182</strain>
    </source>
</reference>
<keyword evidence="6" id="KW-0067">ATP-binding</keyword>
<evidence type="ECO:0000259" key="10">
    <source>
        <dbReference type="PROSITE" id="PS50819"/>
    </source>
</evidence>
<dbReference type="Gene3D" id="3.20.70.20">
    <property type="match status" value="2"/>
</dbReference>
<keyword evidence="3" id="KW-0021">Allosteric enzyme</keyword>
<comment type="similarity">
    <text evidence="1">Belongs to the ribonucleoside diphosphate reductase large chain family.</text>
</comment>
<dbReference type="SUPFAM" id="SSF51998">
    <property type="entry name" value="PFL-like glycyl radical enzymes"/>
    <property type="match status" value="2"/>
</dbReference>
<dbReference type="PRINTS" id="PR00379">
    <property type="entry name" value="INTEIN"/>
</dbReference>
<dbReference type="GO" id="GO:0005524">
    <property type="term" value="F:ATP binding"/>
    <property type="evidence" value="ECO:0007669"/>
    <property type="project" value="UniProtKB-KW"/>
</dbReference>
<evidence type="ECO:0000259" key="11">
    <source>
        <dbReference type="PROSITE" id="PS51161"/>
    </source>
</evidence>
<dbReference type="SUPFAM" id="SSF51294">
    <property type="entry name" value="Hedgehog/intein (Hint) domain"/>
    <property type="match status" value="1"/>
</dbReference>
<feature type="domain" description="ATP-cone" evidence="11">
    <location>
        <begin position="6"/>
        <end position="96"/>
    </location>
</feature>
<dbReference type="InterPro" id="IPR000788">
    <property type="entry name" value="RNR_lg_C"/>
</dbReference>
<dbReference type="GO" id="GO:0005971">
    <property type="term" value="C:ribonucleoside-diphosphate reductase complex"/>
    <property type="evidence" value="ECO:0007669"/>
    <property type="project" value="TreeGrafter"/>
</dbReference>